<comment type="caution">
    <text evidence="1">The sequence shown here is derived from an EMBL/GenBank/DDBJ whole genome shotgun (WGS) entry which is preliminary data.</text>
</comment>
<gene>
    <name evidence="1" type="ORF">QOZ95_003143</name>
</gene>
<evidence type="ECO:0000313" key="2">
    <source>
        <dbReference type="Proteomes" id="UP001242811"/>
    </source>
</evidence>
<name>A0ABU0L2A0_9BACL</name>
<accession>A0ABU0L2A0</accession>
<sequence>MIKYYFFLVAQIFYIDTSFESKPVKPRKKQFEELYKRDTVRLENDFKKSFDEEGAEGKKEKKEGTRIINEALRMYFKEN</sequence>
<keyword evidence="2" id="KW-1185">Reference proteome</keyword>
<evidence type="ECO:0000313" key="1">
    <source>
        <dbReference type="EMBL" id="MDQ0494965.1"/>
    </source>
</evidence>
<dbReference type="Proteomes" id="UP001242811">
    <property type="component" value="Unassembled WGS sequence"/>
</dbReference>
<proteinExistence type="predicted"/>
<protein>
    <submittedName>
        <fullName evidence="1">Uncharacterized protein</fullName>
    </submittedName>
</protein>
<organism evidence="1 2">
    <name type="scientific">Paenibacillus brasilensis</name>
    <dbReference type="NCBI Taxonomy" id="128574"/>
    <lineage>
        <taxon>Bacteria</taxon>
        <taxon>Bacillati</taxon>
        <taxon>Bacillota</taxon>
        <taxon>Bacilli</taxon>
        <taxon>Bacillales</taxon>
        <taxon>Paenibacillaceae</taxon>
        <taxon>Paenibacillus</taxon>
    </lineage>
</organism>
<dbReference type="EMBL" id="JAUSWA010000018">
    <property type="protein sequence ID" value="MDQ0494965.1"/>
    <property type="molecule type" value="Genomic_DNA"/>
</dbReference>
<reference evidence="1 2" key="1">
    <citation type="submission" date="2023-07" db="EMBL/GenBank/DDBJ databases">
        <title>Genomic Encyclopedia of Type Strains, Phase IV (KMG-IV): sequencing the most valuable type-strain genomes for metagenomic binning, comparative biology and taxonomic classification.</title>
        <authorList>
            <person name="Goeker M."/>
        </authorList>
    </citation>
    <scope>NUCLEOTIDE SEQUENCE [LARGE SCALE GENOMIC DNA]</scope>
    <source>
        <strain evidence="1 2">DSM 14914</strain>
    </source>
</reference>